<feature type="transmembrane region" description="Helical" evidence="1">
    <location>
        <begin position="362"/>
        <end position="389"/>
    </location>
</feature>
<keyword evidence="1" id="KW-1133">Transmembrane helix</keyword>
<dbReference type="EMBL" id="WOTH01000008">
    <property type="protein sequence ID" value="NHO53435.1"/>
    <property type="molecule type" value="Genomic_DNA"/>
</dbReference>
<feature type="transmembrane region" description="Helical" evidence="1">
    <location>
        <begin position="236"/>
        <end position="254"/>
    </location>
</feature>
<protein>
    <recommendedName>
        <fullName evidence="4">NADH:quinone oxidoreductase/Mrp antiporter membrane subunit domain-containing protein</fullName>
    </recommendedName>
</protein>
<keyword evidence="3" id="KW-1185">Reference proteome</keyword>
<name>A0A967B469_9PROT</name>
<organism evidence="2 3">
    <name type="scientific">Acetobacter estunensis</name>
    <dbReference type="NCBI Taxonomy" id="104097"/>
    <lineage>
        <taxon>Bacteria</taxon>
        <taxon>Pseudomonadati</taxon>
        <taxon>Pseudomonadota</taxon>
        <taxon>Alphaproteobacteria</taxon>
        <taxon>Acetobacterales</taxon>
        <taxon>Acetobacteraceae</taxon>
        <taxon>Acetobacter</taxon>
    </lineage>
</organism>
<proteinExistence type="predicted"/>
<keyword evidence="1" id="KW-0472">Membrane</keyword>
<accession>A0A967B469</accession>
<comment type="caution">
    <text evidence="2">The sequence shown here is derived from an EMBL/GenBank/DDBJ whole genome shotgun (WGS) entry which is preliminary data.</text>
</comment>
<evidence type="ECO:0000313" key="3">
    <source>
        <dbReference type="Proteomes" id="UP000597459"/>
    </source>
</evidence>
<sequence>MLGALLALGLLPWSGSPARSQLPGLAFNTVQAIFFFAFAMTGLCAENPAVPGRRISLSCGAACLAALADQPFVLMGSGCCALLLTLSDRRGGARGMVRAFFFAAACGASVSGKGDGLMLIATLACLLSEARAAPEFTLAPLMDAGCGLLLLIRTQVVTAPLGQSGAAFVLLALGIGLAALRLWRALATPEFGQAVTGLAMLPALIGAMTLALFGLAHDSGSTLTAHAAQTALILDFVVLWPAAAAFLAASALVREGAGSDRLNAMGGMIGLAPRLAAMFAVTLAGLLLLPPTGGFVVLWMLVESALGLLPDGFTAALPSLAFLLALGLVVALVALVVLRLGMLVLMGGARRSRMAVCPDASWFALMPVALAAGCSFFLSLVPGLVRWLAAASVEGKEKPSIFALGAPDGLSFLLPSGFMTLLFVLIGAVRLVQVRHETRLAHTTAVRPSPFGSHEKEAASPWLGGLVVCSPVSPFGEPLLWPGADLVVSILRTVFRLERLPKWRKEGRWMPGSRHLWRRIRRIWGDGTQASGIVLALVAVVLCLAAWWS</sequence>
<feature type="transmembrane region" description="Helical" evidence="1">
    <location>
        <begin position="195"/>
        <end position="216"/>
    </location>
</feature>
<evidence type="ECO:0000256" key="1">
    <source>
        <dbReference type="SAM" id="Phobius"/>
    </source>
</evidence>
<reference evidence="2" key="1">
    <citation type="submission" date="2019-11" db="EMBL/GenBank/DDBJ databases">
        <title>Description of new Acetobacter species.</title>
        <authorList>
            <person name="Cleenwerck I."/>
            <person name="Sombolestani A.S."/>
        </authorList>
    </citation>
    <scope>NUCLEOTIDE SEQUENCE</scope>
    <source>
        <strain evidence="2">LMG 1626</strain>
    </source>
</reference>
<feature type="transmembrane region" description="Helical" evidence="1">
    <location>
        <begin position="409"/>
        <end position="432"/>
    </location>
</feature>
<dbReference type="RefSeq" id="WP_166313659.1">
    <property type="nucleotide sequence ID" value="NZ_WOTH01000008.1"/>
</dbReference>
<feature type="transmembrane region" description="Helical" evidence="1">
    <location>
        <begin position="164"/>
        <end position="183"/>
    </location>
</feature>
<dbReference type="Proteomes" id="UP000597459">
    <property type="component" value="Unassembled WGS sequence"/>
</dbReference>
<gene>
    <name evidence="2" type="ORF">GOB87_05580</name>
</gene>
<feature type="transmembrane region" description="Helical" evidence="1">
    <location>
        <begin position="523"/>
        <end position="548"/>
    </location>
</feature>
<dbReference type="AlphaFoldDB" id="A0A967B469"/>
<feature type="transmembrane region" description="Helical" evidence="1">
    <location>
        <begin position="275"/>
        <end position="300"/>
    </location>
</feature>
<evidence type="ECO:0000313" key="2">
    <source>
        <dbReference type="EMBL" id="NHO53435.1"/>
    </source>
</evidence>
<evidence type="ECO:0008006" key="4">
    <source>
        <dbReference type="Google" id="ProtNLM"/>
    </source>
</evidence>
<keyword evidence="1" id="KW-0812">Transmembrane</keyword>
<feature type="transmembrane region" description="Helical" evidence="1">
    <location>
        <begin position="320"/>
        <end position="341"/>
    </location>
</feature>